<dbReference type="Proteomes" id="UP000028990">
    <property type="component" value="Unassembled WGS sequence"/>
</dbReference>
<dbReference type="AlphaFoldDB" id="A0A091DQR1"/>
<gene>
    <name evidence="2" type="ORF">H920_06016</name>
</gene>
<keyword evidence="3" id="KW-1185">Reference proteome</keyword>
<feature type="compositionally biased region" description="Polar residues" evidence="1">
    <location>
        <begin position="304"/>
        <end position="313"/>
    </location>
</feature>
<reference evidence="2 3" key="1">
    <citation type="submission" date="2013-11" db="EMBL/GenBank/DDBJ databases">
        <title>The Damaraland mole rat (Fukomys damarensis) genome and evolution of African mole rats.</title>
        <authorList>
            <person name="Gladyshev V.N."/>
            <person name="Fang X."/>
        </authorList>
    </citation>
    <scope>NUCLEOTIDE SEQUENCE [LARGE SCALE GENOMIC DNA]</scope>
    <source>
        <tissue evidence="2">Liver</tissue>
    </source>
</reference>
<sequence>MFLPQRRQSHAPSRPQSKHLQLCLQLRPRRKWYWDGGPGTASVHSPVGGVTATLQGLSRAEGKETAYALCLLGSNAVLCGPPGSGAQASGRARTPPPHSRFTALRLAAYTSGSLVSSCTQRTTELWSSHLPRRREPSPIRNLMSVVYGETQGASGQVQALDKVICNENSEFSNGRTVPNISPGFIKHPWFHSCRESVANGMALAEGGYLLIQKTQETSCCEISEATRPTEKENRKINNKNKTTSAQRELISAFKGYSAAGHPPLPGQDVHRRRSGCFMAEHTFPHAQTYLYRSAEQGRPPQKGSCPQSQSSSRDVGGVRQAGGRPSMEDVKGTVRPGLTTAQEAPEFNVHQAMDPKHRPLARDQHVAGQGFGQVVSRGESPLMTLN</sequence>
<proteinExistence type="predicted"/>
<organism evidence="2 3">
    <name type="scientific">Fukomys damarensis</name>
    <name type="common">Damaraland mole rat</name>
    <name type="synonym">Cryptomys damarensis</name>
    <dbReference type="NCBI Taxonomy" id="885580"/>
    <lineage>
        <taxon>Eukaryota</taxon>
        <taxon>Metazoa</taxon>
        <taxon>Chordata</taxon>
        <taxon>Craniata</taxon>
        <taxon>Vertebrata</taxon>
        <taxon>Euteleostomi</taxon>
        <taxon>Mammalia</taxon>
        <taxon>Eutheria</taxon>
        <taxon>Euarchontoglires</taxon>
        <taxon>Glires</taxon>
        <taxon>Rodentia</taxon>
        <taxon>Hystricomorpha</taxon>
        <taxon>Bathyergidae</taxon>
        <taxon>Fukomys</taxon>
    </lineage>
</organism>
<name>A0A091DQR1_FUKDA</name>
<evidence type="ECO:0000256" key="1">
    <source>
        <dbReference type="SAM" id="MobiDB-lite"/>
    </source>
</evidence>
<accession>A0A091DQR1</accession>
<feature type="region of interest" description="Disordered" evidence="1">
    <location>
        <begin position="294"/>
        <end position="334"/>
    </location>
</feature>
<evidence type="ECO:0000313" key="2">
    <source>
        <dbReference type="EMBL" id="KFO32605.1"/>
    </source>
</evidence>
<protein>
    <submittedName>
        <fullName evidence="2">Uncharacterized protein</fullName>
    </submittedName>
</protein>
<evidence type="ECO:0000313" key="3">
    <source>
        <dbReference type="Proteomes" id="UP000028990"/>
    </source>
</evidence>
<dbReference type="EMBL" id="KN122153">
    <property type="protein sequence ID" value="KFO32605.1"/>
    <property type="molecule type" value="Genomic_DNA"/>
</dbReference>